<keyword evidence="2" id="KW-0805">Transcription regulation</keyword>
<dbReference type="InterPro" id="IPR036390">
    <property type="entry name" value="WH_DNA-bd_sf"/>
</dbReference>
<protein>
    <submittedName>
        <fullName evidence="5">BlaI/MecI/CopY family transcriptional regulator</fullName>
    </submittedName>
</protein>
<evidence type="ECO:0000256" key="4">
    <source>
        <dbReference type="ARBA" id="ARBA00023163"/>
    </source>
</evidence>
<evidence type="ECO:0000313" key="5">
    <source>
        <dbReference type="EMBL" id="NSJ86433.1"/>
    </source>
</evidence>
<dbReference type="Gene3D" id="1.10.10.10">
    <property type="entry name" value="Winged helix-like DNA-binding domain superfamily/Winged helix DNA-binding domain"/>
    <property type="match status" value="1"/>
</dbReference>
<dbReference type="SUPFAM" id="SSF46785">
    <property type="entry name" value="Winged helix' DNA-binding domain"/>
    <property type="match status" value="1"/>
</dbReference>
<evidence type="ECO:0000313" key="6">
    <source>
        <dbReference type="Proteomes" id="UP000822142"/>
    </source>
</evidence>
<accession>A0ABX2I7R3</accession>
<evidence type="ECO:0000256" key="1">
    <source>
        <dbReference type="ARBA" id="ARBA00011046"/>
    </source>
</evidence>
<dbReference type="EMBL" id="JAAITA010000011">
    <property type="protein sequence ID" value="NSJ86433.1"/>
    <property type="molecule type" value="Genomic_DNA"/>
</dbReference>
<comment type="caution">
    <text evidence="5">The sequence shown here is derived from an EMBL/GenBank/DDBJ whole genome shotgun (WGS) entry which is preliminary data.</text>
</comment>
<dbReference type="Gene3D" id="1.10.4040.10">
    <property type="entry name" value="Penicillinase repressor domain"/>
    <property type="match status" value="1"/>
</dbReference>
<dbReference type="RefSeq" id="WP_173749448.1">
    <property type="nucleotide sequence ID" value="NZ_JAAITA010000011.1"/>
</dbReference>
<evidence type="ECO:0000256" key="2">
    <source>
        <dbReference type="ARBA" id="ARBA00023015"/>
    </source>
</evidence>
<sequence length="119" mass="13958">MNIKMYESELHVMEVLWERGDLPAKEIAGVLNEKIGWNKNTTYTVIKKCISKGAVQRYGTNFMCRPLITRKQVQVFETNELIGKVFHGSRLEFFNTFLKEETFTPEELDDLKKLIQKIE</sequence>
<reference evidence="5 6" key="1">
    <citation type="journal article" date="2020" name="Cell Host Microbe">
        <title>Functional and Genomic Variation between Human-Derived Isolates of Lachnospiraceae Reveals Inter- and Intra-Species Diversity.</title>
        <authorList>
            <person name="Sorbara M.T."/>
            <person name="Littmann E.R."/>
            <person name="Fontana E."/>
            <person name="Moody T.U."/>
            <person name="Kohout C.E."/>
            <person name="Gjonbalaj M."/>
            <person name="Eaton V."/>
            <person name="Seok R."/>
            <person name="Leiner I.M."/>
            <person name="Pamer E.G."/>
        </authorList>
    </citation>
    <scope>NUCLEOTIDE SEQUENCE [LARGE SCALE GENOMIC DNA]</scope>
    <source>
        <strain evidence="5 6">MSK.15.26</strain>
    </source>
</reference>
<dbReference type="Pfam" id="PF03965">
    <property type="entry name" value="Penicillinase_R"/>
    <property type="match status" value="1"/>
</dbReference>
<proteinExistence type="inferred from homology"/>
<dbReference type="InterPro" id="IPR036388">
    <property type="entry name" value="WH-like_DNA-bd_sf"/>
</dbReference>
<keyword evidence="3" id="KW-0238">DNA-binding</keyword>
<dbReference type="PIRSF" id="PIRSF019455">
    <property type="entry name" value="CopR_AtkY"/>
    <property type="match status" value="1"/>
</dbReference>
<organism evidence="5 6">
    <name type="scientific">Blautia hansenii</name>
    <name type="common">Ruminococcus hansenii</name>
    <dbReference type="NCBI Taxonomy" id="1322"/>
    <lineage>
        <taxon>Bacteria</taxon>
        <taxon>Bacillati</taxon>
        <taxon>Bacillota</taxon>
        <taxon>Clostridia</taxon>
        <taxon>Lachnospirales</taxon>
        <taxon>Lachnospiraceae</taxon>
        <taxon>Blautia</taxon>
    </lineage>
</organism>
<dbReference type="InterPro" id="IPR005650">
    <property type="entry name" value="BlaI_family"/>
</dbReference>
<dbReference type="Proteomes" id="UP000822142">
    <property type="component" value="Unassembled WGS sequence"/>
</dbReference>
<keyword evidence="6" id="KW-1185">Reference proteome</keyword>
<name>A0ABX2I7R3_BLAHA</name>
<evidence type="ECO:0000256" key="3">
    <source>
        <dbReference type="ARBA" id="ARBA00023125"/>
    </source>
</evidence>
<gene>
    <name evidence="5" type="ORF">G5A70_09685</name>
</gene>
<comment type="similarity">
    <text evidence="1">Belongs to the BlaI transcriptional regulatory family.</text>
</comment>
<keyword evidence="4" id="KW-0804">Transcription</keyword>